<dbReference type="PANTHER" id="PTHR10828:SF17">
    <property type="entry name" value="PROTEIN-TYROSINE-PHOSPHATASE"/>
    <property type="match status" value="1"/>
</dbReference>
<dbReference type="PROSITE" id="PS50206">
    <property type="entry name" value="RHODANESE_3"/>
    <property type="match status" value="1"/>
</dbReference>
<dbReference type="GO" id="GO:0000086">
    <property type="term" value="P:G2/M transition of mitotic cell cycle"/>
    <property type="evidence" value="ECO:0007669"/>
    <property type="project" value="TreeGrafter"/>
</dbReference>
<dbReference type="EMBL" id="CAJNOC010001043">
    <property type="protein sequence ID" value="CAF0829603.1"/>
    <property type="molecule type" value="Genomic_DNA"/>
</dbReference>
<accession>A0A813UHP9</accession>
<dbReference type="SUPFAM" id="SSF52821">
    <property type="entry name" value="Rhodanese/Cell cycle control phosphatase"/>
    <property type="match status" value="1"/>
</dbReference>
<dbReference type="PRINTS" id="PR00716">
    <property type="entry name" value="MPIPHPHTASE"/>
</dbReference>
<evidence type="ECO:0000256" key="8">
    <source>
        <dbReference type="RuleBase" id="RU368028"/>
    </source>
</evidence>
<keyword evidence="12" id="KW-1185">Reference proteome</keyword>
<name>A0A813UHP9_9BILA</name>
<evidence type="ECO:0000256" key="5">
    <source>
        <dbReference type="ARBA" id="ARBA00022912"/>
    </source>
</evidence>
<dbReference type="FunFam" id="3.40.250.10:FF:000021">
    <property type="entry name" value="M-phase inducer phosphatase cdc-25.2"/>
    <property type="match status" value="1"/>
</dbReference>
<evidence type="ECO:0000256" key="7">
    <source>
        <dbReference type="ARBA" id="ARBA00051722"/>
    </source>
</evidence>
<gene>
    <name evidence="11" type="ORF">OXX778_LOCUS7894</name>
</gene>
<dbReference type="InterPro" id="IPR000751">
    <property type="entry name" value="MPI_Phosphatase"/>
</dbReference>
<dbReference type="GO" id="GO:0004725">
    <property type="term" value="F:protein tyrosine phosphatase activity"/>
    <property type="evidence" value="ECO:0007669"/>
    <property type="project" value="UniProtKB-UniRule"/>
</dbReference>
<keyword evidence="6 8" id="KW-0131">Cell cycle</keyword>
<protein>
    <recommendedName>
        <fullName evidence="8">M-phase inducer phosphatase</fullName>
        <ecNumber evidence="8">3.1.3.48</ecNumber>
    </recommendedName>
</protein>
<feature type="compositionally biased region" description="Polar residues" evidence="9">
    <location>
        <begin position="33"/>
        <end position="50"/>
    </location>
</feature>
<keyword evidence="2 8" id="KW-0132">Cell division</keyword>
<evidence type="ECO:0000256" key="1">
    <source>
        <dbReference type="ARBA" id="ARBA00011065"/>
    </source>
</evidence>
<dbReference type="AlphaFoldDB" id="A0A813UHP9"/>
<dbReference type="Pfam" id="PF00581">
    <property type="entry name" value="Rhodanese"/>
    <property type="match status" value="1"/>
</dbReference>
<dbReference type="GO" id="GO:0110032">
    <property type="term" value="P:positive regulation of G2/MI transition of meiotic cell cycle"/>
    <property type="evidence" value="ECO:0007669"/>
    <property type="project" value="TreeGrafter"/>
</dbReference>
<dbReference type="CDD" id="cd01530">
    <property type="entry name" value="Cdc25"/>
    <property type="match status" value="1"/>
</dbReference>
<dbReference type="GO" id="GO:0010971">
    <property type="term" value="P:positive regulation of G2/M transition of mitotic cell cycle"/>
    <property type="evidence" value="ECO:0007669"/>
    <property type="project" value="TreeGrafter"/>
</dbReference>
<comment type="caution">
    <text evidence="11">The sequence shown here is derived from an EMBL/GenBank/DDBJ whole genome shotgun (WGS) entry which is preliminary data.</text>
</comment>
<evidence type="ECO:0000256" key="2">
    <source>
        <dbReference type="ARBA" id="ARBA00022618"/>
    </source>
</evidence>
<feature type="region of interest" description="Disordered" evidence="9">
    <location>
        <begin position="33"/>
        <end position="75"/>
    </location>
</feature>
<dbReference type="PANTHER" id="PTHR10828">
    <property type="entry name" value="M-PHASE INDUCER PHOSPHATASE DUAL SPECIFICITY PHOSPHATASE CDC25"/>
    <property type="match status" value="1"/>
</dbReference>
<dbReference type="InterPro" id="IPR001763">
    <property type="entry name" value="Rhodanese-like_dom"/>
</dbReference>
<dbReference type="SMART" id="SM00450">
    <property type="entry name" value="RHOD"/>
    <property type="match status" value="1"/>
</dbReference>
<evidence type="ECO:0000256" key="3">
    <source>
        <dbReference type="ARBA" id="ARBA00022776"/>
    </source>
</evidence>
<evidence type="ECO:0000256" key="6">
    <source>
        <dbReference type="ARBA" id="ARBA00023306"/>
    </source>
</evidence>
<dbReference type="InterPro" id="IPR036873">
    <property type="entry name" value="Rhodanese-like_dom_sf"/>
</dbReference>
<comment type="similarity">
    <text evidence="1 8">Belongs to the MPI phosphatase family.</text>
</comment>
<keyword evidence="5 8" id="KW-0904">Protein phosphatase</keyword>
<reference evidence="11" key="1">
    <citation type="submission" date="2021-02" db="EMBL/GenBank/DDBJ databases">
        <authorList>
            <person name="Nowell W R."/>
        </authorList>
    </citation>
    <scope>NUCLEOTIDE SEQUENCE</scope>
    <source>
        <strain evidence="11">Ploen Becks lab</strain>
    </source>
</reference>
<comment type="function">
    <text evidence="8">Tyrosine protein phosphatase which functions as a dosage-dependent inducer of mitotic progression.</text>
</comment>
<dbReference type="OrthoDB" id="9999371at2759"/>
<dbReference type="GO" id="GO:0005634">
    <property type="term" value="C:nucleus"/>
    <property type="evidence" value="ECO:0007669"/>
    <property type="project" value="TreeGrafter"/>
</dbReference>
<keyword evidence="3 8" id="KW-0498">Mitosis</keyword>
<dbReference type="EC" id="3.1.3.48" evidence="8"/>
<feature type="compositionally biased region" description="Acidic residues" evidence="9">
    <location>
        <begin position="58"/>
        <end position="73"/>
    </location>
</feature>
<sequence>MYSPNEYSIKMDMYFNSPETSYQISNVSRKSATRLSFDGSPNSVSTNQIDESTKDSGFSEESDKEIEMEEDDPSQATHLDASFEFESFDNDSSFNNYEQFETVSITTSNENKQQTKEEKTHDVFMNCPNATLIGDMSRPHILPILSKSRHNDLASIGPSTLVDLINGKYQDRISKYIILDARYPYEFDGGRINEAQSAFNKEEIMKKLFDRPIQNIDGKQVVLIFHCEFSIERGPKLMREVRERDRSVNKNNYPNLFYPEIYLLKGGYKQFFDSNQQLCEPRQYVPMLQDDHRNDMKFFRKKSKSWEIAKRKSYLSTKTKLFF</sequence>
<evidence type="ECO:0000256" key="4">
    <source>
        <dbReference type="ARBA" id="ARBA00022801"/>
    </source>
</evidence>
<evidence type="ECO:0000313" key="11">
    <source>
        <dbReference type="EMBL" id="CAF0829603.1"/>
    </source>
</evidence>
<keyword evidence="4 8" id="KW-0378">Hydrolase</keyword>
<proteinExistence type="inferred from homology"/>
<evidence type="ECO:0000256" key="9">
    <source>
        <dbReference type="SAM" id="MobiDB-lite"/>
    </source>
</evidence>
<dbReference type="GO" id="GO:0051301">
    <property type="term" value="P:cell division"/>
    <property type="evidence" value="ECO:0007669"/>
    <property type="project" value="UniProtKB-UniRule"/>
</dbReference>
<feature type="domain" description="Rhodanese" evidence="10">
    <location>
        <begin position="172"/>
        <end position="280"/>
    </location>
</feature>
<evidence type="ECO:0000313" key="12">
    <source>
        <dbReference type="Proteomes" id="UP000663879"/>
    </source>
</evidence>
<evidence type="ECO:0000259" key="10">
    <source>
        <dbReference type="PROSITE" id="PS50206"/>
    </source>
</evidence>
<comment type="catalytic activity">
    <reaction evidence="7 8">
        <text>O-phospho-L-tyrosyl-[protein] + H2O = L-tyrosyl-[protein] + phosphate</text>
        <dbReference type="Rhea" id="RHEA:10684"/>
        <dbReference type="Rhea" id="RHEA-COMP:10136"/>
        <dbReference type="Rhea" id="RHEA-COMP:20101"/>
        <dbReference type="ChEBI" id="CHEBI:15377"/>
        <dbReference type="ChEBI" id="CHEBI:43474"/>
        <dbReference type="ChEBI" id="CHEBI:46858"/>
        <dbReference type="ChEBI" id="CHEBI:61978"/>
        <dbReference type="EC" id="3.1.3.48"/>
    </reaction>
</comment>
<dbReference type="Proteomes" id="UP000663879">
    <property type="component" value="Unassembled WGS sequence"/>
</dbReference>
<dbReference type="Gene3D" id="3.40.250.10">
    <property type="entry name" value="Rhodanese-like domain"/>
    <property type="match status" value="1"/>
</dbReference>
<organism evidence="11 12">
    <name type="scientific">Brachionus calyciflorus</name>
    <dbReference type="NCBI Taxonomy" id="104777"/>
    <lineage>
        <taxon>Eukaryota</taxon>
        <taxon>Metazoa</taxon>
        <taxon>Spiralia</taxon>
        <taxon>Gnathifera</taxon>
        <taxon>Rotifera</taxon>
        <taxon>Eurotatoria</taxon>
        <taxon>Monogononta</taxon>
        <taxon>Pseudotrocha</taxon>
        <taxon>Ploima</taxon>
        <taxon>Brachionidae</taxon>
        <taxon>Brachionus</taxon>
    </lineage>
</organism>
<dbReference type="GO" id="GO:0005737">
    <property type="term" value="C:cytoplasm"/>
    <property type="evidence" value="ECO:0007669"/>
    <property type="project" value="TreeGrafter"/>
</dbReference>